<evidence type="ECO:0000313" key="1">
    <source>
        <dbReference type="EMBL" id="KAK3612302.1"/>
    </source>
</evidence>
<dbReference type="EMBL" id="JAEAOA010000686">
    <property type="protein sequence ID" value="KAK3612302.1"/>
    <property type="molecule type" value="Genomic_DNA"/>
</dbReference>
<dbReference type="AlphaFoldDB" id="A0AAE0WH35"/>
<protein>
    <submittedName>
        <fullName evidence="1">Uncharacterized protein</fullName>
    </submittedName>
</protein>
<dbReference type="Proteomes" id="UP001195483">
    <property type="component" value="Unassembled WGS sequence"/>
</dbReference>
<reference evidence="1" key="1">
    <citation type="journal article" date="2021" name="Genome Biol. Evol.">
        <title>A High-Quality Reference Genome for a Parasitic Bivalve with Doubly Uniparental Inheritance (Bivalvia: Unionida).</title>
        <authorList>
            <person name="Smith C.H."/>
        </authorList>
    </citation>
    <scope>NUCLEOTIDE SEQUENCE</scope>
    <source>
        <strain evidence="1">CHS0354</strain>
    </source>
</reference>
<gene>
    <name evidence="1" type="ORF">CHS0354_011021</name>
</gene>
<name>A0AAE0WH35_9BIVA</name>
<sequence>MVVGNWHHVHVEGIQQSYSLMNAEGEQQFRKTLLDIRLGGGGQSLHTEFSLAGKTKSTASAEDHRVPFQSDYTESERLTVLSPECIGPTETVLKELTLHAAQNTSLTSYISEPHQHGYAETNYTDTSAASSGCVRVYGTNIYGESQYSSRPISDLHLRVSVNSDFTETSTSSSSKVSGNTTACDVTTQHELVTKSKFVKADTMLPPDSNSEAGVYVWEQTCIPNKSDDCGKQIMHSMLNNFFADANKIISTDPETLLAKLRQDDGKENVEKHILGQFLPHIGHHWGIKNVSGLLAYDSIKVRCLVVDTIEDICYRHNPSRINPEHFLEAAEVILASIVRNIGDEACVAKLSYILILSLSMLYLAAIAKQNVSTYILGEKLQKYCRELSKLNPKQHIRIRYFIEILHRFMMCLVTNVRNLNKGHWLQVENWDEILRTSHSKAEDIRRMSAKCNLCDRISILVLLLNVIHRLNDTDLHSQLLLKLVKEALNSTAWFIKSRRSRSKHHAIALLISRGCRYILEKKPLIGNFVPYLFGELDKTLSY</sequence>
<reference evidence="1" key="3">
    <citation type="submission" date="2023-05" db="EMBL/GenBank/DDBJ databases">
        <authorList>
            <person name="Smith C.H."/>
        </authorList>
    </citation>
    <scope>NUCLEOTIDE SEQUENCE</scope>
    <source>
        <strain evidence="1">CHS0354</strain>
        <tissue evidence="1">Mantle</tissue>
    </source>
</reference>
<organism evidence="1 2">
    <name type="scientific">Potamilus streckersoni</name>
    <dbReference type="NCBI Taxonomy" id="2493646"/>
    <lineage>
        <taxon>Eukaryota</taxon>
        <taxon>Metazoa</taxon>
        <taxon>Spiralia</taxon>
        <taxon>Lophotrochozoa</taxon>
        <taxon>Mollusca</taxon>
        <taxon>Bivalvia</taxon>
        <taxon>Autobranchia</taxon>
        <taxon>Heteroconchia</taxon>
        <taxon>Palaeoheterodonta</taxon>
        <taxon>Unionida</taxon>
        <taxon>Unionoidea</taxon>
        <taxon>Unionidae</taxon>
        <taxon>Ambleminae</taxon>
        <taxon>Lampsilini</taxon>
        <taxon>Potamilus</taxon>
    </lineage>
</organism>
<reference evidence="1" key="2">
    <citation type="journal article" date="2021" name="Genome Biol. Evol.">
        <title>Developing a high-quality reference genome for a parasitic bivalve with doubly uniparental inheritance (Bivalvia: Unionida).</title>
        <authorList>
            <person name="Smith C.H."/>
        </authorList>
    </citation>
    <scope>NUCLEOTIDE SEQUENCE</scope>
    <source>
        <strain evidence="1">CHS0354</strain>
        <tissue evidence="1">Mantle</tissue>
    </source>
</reference>
<proteinExistence type="predicted"/>
<evidence type="ECO:0000313" key="2">
    <source>
        <dbReference type="Proteomes" id="UP001195483"/>
    </source>
</evidence>
<keyword evidence="2" id="KW-1185">Reference proteome</keyword>
<comment type="caution">
    <text evidence="1">The sequence shown here is derived from an EMBL/GenBank/DDBJ whole genome shotgun (WGS) entry which is preliminary data.</text>
</comment>
<accession>A0AAE0WH35</accession>